<accession>A0ABW4Y628</accession>
<organism evidence="2 3">
    <name type="scientific">Thiorhodococcus fuscus</name>
    <dbReference type="NCBI Taxonomy" id="527200"/>
    <lineage>
        <taxon>Bacteria</taxon>
        <taxon>Pseudomonadati</taxon>
        <taxon>Pseudomonadota</taxon>
        <taxon>Gammaproteobacteria</taxon>
        <taxon>Chromatiales</taxon>
        <taxon>Chromatiaceae</taxon>
        <taxon>Thiorhodococcus</taxon>
    </lineage>
</organism>
<evidence type="ECO:0000313" key="3">
    <source>
        <dbReference type="Proteomes" id="UP001597337"/>
    </source>
</evidence>
<dbReference type="PANTHER" id="PTHR35936">
    <property type="entry name" value="MEMBRANE-BOUND LYTIC MUREIN TRANSGLYCOSYLASE F"/>
    <property type="match status" value="1"/>
</dbReference>
<dbReference type="PANTHER" id="PTHR35936:SF25">
    <property type="entry name" value="ABC TRANSPORTER SUBSTRATE-BINDING PROTEIN"/>
    <property type="match status" value="1"/>
</dbReference>
<proteinExistence type="inferred from homology"/>
<dbReference type="Gene3D" id="3.40.190.10">
    <property type="entry name" value="Periplasmic binding protein-like II"/>
    <property type="match status" value="2"/>
</dbReference>
<protein>
    <submittedName>
        <fullName evidence="2">Substrate-binding periplasmic protein</fullName>
    </submittedName>
</protein>
<comment type="similarity">
    <text evidence="1">Belongs to the bacterial solute-binding protein 3 family.</text>
</comment>
<dbReference type="EMBL" id="JBHUHX010000007">
    <property type="protein sequence ID" value="MFD2111025.1"/>
    <property type="molecule type" value="Genomic_DNA"/>
</dbReference>
<comment type="caution">
    <text evidence="2">The sequence shown here is derived from an EMBL/GenBank/DDBJ whole genome shotgun (WGS) entry which is preliminary data.</text>
</comment>
<name>A0ABW4Y628_9GAMM</name>
<dbReference type="SUPFAM" id="SSF53850">
    <property type="entry name" value="Periplasmic binding protein-like II"/>
    <property type="match status" value="1"/>
</dbReference>
<reference evidence="3" key="1">
    <citation type="journal article" date="2019" name="Int. J. Syst. Evol. Microbiol.">
        <title>The Global Catalogue of Microorganisms (GCM) 10K type strain sequencing project: providing services to taxonomists for standard genome sequencing and annotation.</title>
        <authorList>
            <consortium name="The Broad Institute Genomics Platform"/>
            <consortium name="The Broad Institute Genome Sequencing Center for Infectious Disease"/>
            <person name="Wu L."/>
            <person name="Ma J."/>
        </authorList>
    </citation>
    <scope>NUCLEOTIDE SEQUENCE [LARGE SCALE GENOMIC DNA]</scope>
    <source>
        <strain evidence="3">KACC 12597</strain>
    </source>
</reference>
<dbReference type="Proteomes" id="UP001597337">
    <property type="component" value="Unassembled WGS sequence"/>
</dbReference>
<evidence type="ECO:0000256" key="1">
    <source>
        <dbReference type="ARBA" id="ARBA00010333"/>
    </source>
</evidence>
<dbReference type="RefSeq" id="WP_386023616.1">
    <property type="nucleotide sequence ID" value="NZ_JBHUHX010000007.1"/>
</dbReference>
<gene>
    <name evidence="2" type="ORF">ACFSJC_04115</name>
</gene>
<evidence type="ECO:0000313" key="2">
    <source>
        <dbReference type="EMBL" id="MFD2111025.1"/>
    </source>
</evidence>
<sequence length="252" mass="27525">MKQHSRNAALLSVFLGLVGIFQSAAAEKVYMTSLEWPPYSGAALPDQGAAIAVAKAALEAMGHELVVEFYPWSRAVKLVQQPNSKYVAYLPEYKYETEDFQFSEPLGEGPLGLVENVSAPITWEGVEDLERYRIGVVQDYVNTKAFDDLVAAGRIKVEAVGTDTQNILKVAAGRLNAAVIDSHVMAYLLANTPQLTSVSSKVRMNDRLLEMKDIYAAFANNEAGIEWRKILNEGLTKIDAGAILDTQIGASK</sequence>
<keyword evidence="3" id="KW-1185">Reference proteome</keyword>